<comment type="caution">
    <text evidence="15">The sequence shown here is derived from an EMBL/GenBank/DDBJ whole genome shotgun (WGS) entry which is preliminary data.</text>
</comment>
<dbReference type="PANTHER" id="PTHR45569:SF1">
    <property type="entry name" value="SENSOR PROTEIN KDPD"/>
    <property type="match status" value="1"/>
</dbReference>
<keyword evidence="4" id="KW-0597">Phosphoprotein</keyword>
<dbReference type="InterPro" id="IPR036890">
    <property type="entry name" value="HATPase_C_sf"/>
</dbReference>
<dbReference type="PRINTS" id="PR00344">
    <property type="entry name" value="BCTRLSENSOR"/>
</dbReference>
<proteinExistence type="predicted"/>
<dbReference type="Pfam" id="PF00512">
    <property type="entry name" value="HisKA"/>
    <property type="match status" value="1"/>
</dbReference>
<dbReference type="InterPro" id="IPR036097">
    <property type="entry name" value="HisK_dim/P_sf"/>
</dbReference>
<dbReference type="InterPro" id="IPR005467">
    <property type="entry name" value="His_kinase_dom"/>
</dbReference>
<feature type="transmembrane region" description="Helical" evidence="13">
    <location>
        <begin position="415"/>
        <end position="432"/>
    </location>
</feature>
<dbReference type="AlphaFoldDB" id="A0A9X2FLA6"/>
<evidence type="ECO:0000256" key="7">
    <source>
        <dbReference type="ARBA" id="ARBA00022741"/>
    </source>
</evidence>
<evidence type="ECO:0000256" key="3">
    <source>
        <dbReference type="ARBA" id="ARBA00012438"/>
    </source>
</evidence>
<dbReference type="GO" id="GO:0005737">
    <property type="term" value="C:cytoplasm"/>
    <property type="evidence" value="ECO:0007669"/>
    <property type="project" value="UniProtKB-ARBA"/>
</dbReference>
<dbReference type="SUPFAM" id="SSF47384">
    <property type="entry name" value="Homodimeric domain of signal transducing histidine kinase"/>
    <property type="match status" value="1"/>
</dbReference>
<dbReference type="GO" id="GO:0000155">
    <property type="term" value="F:phosphorelay sensor kinase activity"/>
    <property type="evidence" value="ECO:0007669"/>
    <property type="project" value="InterPro"/>
</dbReference>
<dbReference type="Proteomes" id="UP001139006">
    <property type="component" value="Unassembled WGS sequence"/>
</dbReference>
<gene>
    <name evidence="15" type="ORF">LB941_04665</name>
</gene>
<organism evidence="15 16">
    <name type="scientific">Ligilactobacillus ubinensis</name>
    <dbReference type="NCBI Taxonomy" id="2876789"/>
    <lineage>
        <taxon>Bacteria</taxon>
        <taxon>Bacillati</taxon>
        <taxon>Bacillota</taxon>
        <taxon>Bacilli</taxon>
        <taxon>Lactobacillales</taxon>
        <taxon>Lactobacillaceae</taxon>
        <taxon>Ligilactobacillus</taxon>
    </lineage>
</organism>
<dbReference type="Gene3D" id="3.40.50.300">
    <property type="entry name" value="P-loop containing nucleotide triphosphate hydrolases"/>
    <property type="match status" value="1"/>
</dbReference>
<dbReference type="InterPro" id="IPR004358">
    <property type="entry name" value="Sig_transdc_His_kin-like_C"/>
</dbReference>
<evidence type="ECO:0000256" key="1">
    <source>
        <dbReference type="ARBA" id="ARBA00000085"/>
    </source>
</evidence>
<accession>A0A9X2FLA6</accession>
<dbReference type="SUPFAM" id="SSF55781">
    <property type="entry name" value="GAF domain-like"/>
    <property type="match status" value="1"/>
</dbReference>
<dbReference type="CDD" id="cd00082">
    <property type="entry name" value="HisKA"/>
    <property type="match status" value="1"/>
</dbReference>
<evidence type="ECO:0000256" key="2">
    <source>
        <dbReference type="ARBA" id="ARBA00004141"/>
    </source>
</evidence>
<dbReference type="Pfam" id="PF02702">
    <property type="entry name" value="KdpD"/>
    <property type="match status" value="1"/>
</dbReference>
<keyword evidence="8 15" id="KW-0418">Kinase</keyword>
<comment type="catalytic activity">
    <reaction evidence="1">
        <text>ATP + protein L-histidine = ADP + protein N-phospho-L-histidine.</text>
        <dbReference type="EC" id="2.7.13.3"/>
    </reaction>
</comment>
<dbReference type="InterPro" id="IPR003852">
    <property type="entry name" value="Sig_transdc_His_kinase_KdpD_N"/>
</dbReference>
<dbReference type="InterPro" id="IPR003594">
    <property type="entry name" value="HATPase_dom"/>
</dbReference>
<keyword evidence="16" id="KW-1185">Reference proteome</keyword>
<dbReference type="Gene3D" id="3.30.450.40">
    <property type="match status" value="1"/>
</dbReference>
<dbReference type="SMART" id="SM00387">
    <property type="entry name" value="HATPase_c"/>
    <property type="match status" value="1"/>
</dbReference>
<dbReference type="PROSITE" id="PS50109">
    <property type="entry name" value="HIS_KIN"/>
    <property type="match status" value="1"/>
</dbReference>
<dbReference type="EC" id="2.7.13.3" evidence="3"/>
<dbReference type="InterPro" id="IPR003661">
    <property type="entry name" value="HisK_dim/P_dom"/>
</dbReference>
<dbReference type="InterPro" id="IPR029016">
    <property type="entry name" value="GAF-like_dom_sf"/>
</dbReference>
<keyword evidence="7" id="KW-0547">Nucleotide-binding</keyword>
<evidence type="ECO:0000256" key="13">
    <source>
        <dbReference type="SAM" id="Phobius"/>
    </source>
</evidence>
<dbReference type="Gene3D" id="1.20.120.620">
    <property type="entry name" value="Backbone structure of the membrane domain of e. Coli histidine kinase receptor kdpd"/>
    <property type="match status" value="1"/>
</dbReference>
<dbReference type="SUPFAM" id="SSF55874">
    <property type="entry name" value="ATPase domain of HSP90 chaperone/DNA topoisomerase II/histidine kinase"/>
    <property type="match status" value="1"/>
</dbReference>
<protein>
    <recommendedName>
        <fullName evidence="3">histidine kinase</fullName>
        <ecNumber evidence="3">2.7.13.3</ecNumber>
    </recommendedName>
</protein>
<dbReference type="Gene3D" id="3.40.50.620">
    <property type="entry name" value="HUPs"/>
    <property type="match status" value="1"/>
</dbReference>
<dbReference type="InterPro" id="IPR038318">
    <property type="entry name" value="KdpD_sf"/>
</dbReference>
<dbReference type="SMART" id="SM00388">
    <property type="entry name" value="HisKA"/>
    <property type="match status" value="1"/>
</dbReference>
<name>A0A9X2FLA6_9LACO</name>
<evidence type="ECO:0000313" key="16">
    <source>
        <dbReference type="Proteomes" id="UP001139006"/>
    </source>
</evidence>
<evidence type="ECO:0000256" key="9">
    <source>
        <dbReference type="ARBA" id="ARBA00022840"/>
    </source>
</evidence>
<keyword evidence="11" id="KW-0902">Two-component regulatory system</keyword>
<keyword evidence="12 13" id="KW-0472">Membrane</keyword>
<dbReference type="InterPro" id="IPR025201">
    <property type="entry name" value="KdpD_TM"/>
</dbReference>
<dbReference type="CDD" id="cd00075">
    <property type="entry name" value="HATPase"/>
    <property type="match status" value="1"/>
</dbReference>
<dbReference type="InterPro" id="IPR027417">
    <property type="entry name" value="P-loop_NTPase"/>
</dbReference>
<dbReference type="GO" id="GO:0005886">
    <property type="term" value="C:plasma membrane"/>
    <property type="evidence" value="ECO:0007669"/>
    <property type="project" value="TreeGrafter"/>
</dbReference>
<dbReference type="Gene3D" id="3.30.565.10">
    <property type="entry name" value="Histidine kinase-like ATPase, C-terminal domain"/>
    <property type="match status" value="1"/>
</dbReference>
<evidence type="ECO:0000256" key="4">
    <source>
        <dbReference type="ARBA" id="ARBA00022553"/>
    </source>
</evidence>
<dbReference type="RefSeq" id="WP_253359905.1">
    <property type="nucleotide sequence ID" value="NZ_JAIULA010000007.1"/>
</dbReference>
<dbReference type="EMBL" id="JAIULA010000007">
    <property type="protein sequence ID" value="MCP0886628.1"/>
    <property type="molecule type" value="Genomic_DNA"/>
</dbReference>
<keyword evidence="10 13" id="KW-1133">Transmembrane helix</keyword>
<feature type="transmembrane region" description="Helical" evidence="13">
    <location>
        <begin position="464"/>
        <end position="483"/>
    </location>
</feature>
<dbReference type="Pfam" id="PF13493">
    <property type="entry name" value="DUF4118"/>
    <property type="match status" value="1"/>
</dbReference>
<dbReference type="InterPro" id="IPR052023">
    <property type="entry name" value="Histidine_kinase_KdpD"/>
</dbReference>
<dbReference type="GO" id="GO:0005524">
    <property type="term" value="F:ATP binding"/>
    <property type="evidence" value="ECO:0007669"/>
    <property type="project" value="UniProtKB-KW"/>
</dbReference>
<keyword evidence="9" id="KW-0067">ATP-binding</keyword>
<sequence>MLKDNTDEMKNLLHQLKVKNEYEQKVTRGKLKIFFGYAAGVGKTYAMLEEAQELKANGVDVIIGYLEPHNRPATTAMAKGLNCLKPKQVEYQGIKVNEFDLEDALKRKPQIILVDELAHSNIDDTKHSKRYQDVEELLAAGIDVYTTLNVQHVESFNDLIQHLMKVDVKETVPDYIFEIASEIKLVDIEPSDLIMRLRAGKVYTTEKVDFALNNFFQNENLAYLRDLALRKMTMYLASKEGATEKLLVCISGASSNERVIRAAARLAKAVNCELIGVYISNKDSEKIQDERLLVNMQLAEKLGAHITILYGFNKGELIAEYAKEKGISKIVLGSNRSNWLKWRDSLIEQLNQKIPEIDKYVITEVKAKKKNTLKNIISIAFRKKINLSDSVWTTLILFICTVLGIGIQTLGSNNVNVILIYILGVMITALVTNRRATSLIYSVAMLVVYDYIFTHPIGSLESNSNNILTFIVMFIVAFLSSTWTSKIKKQSKLDAKRAYRTEILLKTSRTLQQAVNIKDVYYVTGNQLRELLKCSVCIYPEKNNDLGIPYYFTDNKGNNIEDISTKEEKAIALWVLRNSHEAGFGTDTLCKASFMYLPITTGEEGKTASAVVALNIKNSETLDPFTFNLLTSICEECEQAVLRIQIREKQNKSEMIAKQEKLRANLLRGISHDLRTPLTTILGNTDILLHQDYTLTKAQKTELYEAIYSDATWLIDLVENLLAMTKVENNMLKVKWQPELVEDILQSAIMHLSKDAENYNIKVKIENPELIVKTDGQLIVQVIINIVNNAIKYAPKGSLISLKATSVGKNMCEIGISNDGPHIAKEVKQKIFDLFYTGNTEYSGRKGMGIGLALCKSIVEANGGKIDVENLNPSGVRFYFTLPLWRDEI</sequence>
<evidence type="ECO:0000256" key="12">
    <source>
        <dbReference type="ARBA" id="ARBA00023136"/>
    </source>
</evidence>
<reference evidence="15 16" key="1">
    <citation type="journal article" date="2023" name="Int. J. Syst. Evol. Microbiol.">
        <title>Ligilactobacillus ubinensis sp. nov., a novel species isolated from the wild ferment of a durian fruit (Durio zibethinus).</title>
        <authorList>
            <person name="Heng Y.C."/>
            <person name="Menon N."/>
            <person name="Chen B."/>
            <person name="Loo B.Z.L."/>
            <person name="Wong G.W.J."/>
            <person name="Lim A.C.H."/>
            <person name="Silvaraju S."/>
            <person name="Kittelmann S."/>
        </authorList>
    </citation>
    <scope>NUCLEOTIDE SEQUENCE [LARGE SCALE GENOMIC DNA]</scope>
    <source>
        <strain evidence="15 16">WILCCON 0076</strain>
    </source>
</reference>
<evidence type="ECO:0000256" key="6">
    <source>
        <dbReference type="ARBA" id="ARBA00022692"/>
    </source>
</evidence>
<dbReference type="InterPro" id="IPR014729">
    <property type="entry name" value="Rossmann-like_a/b/a_fold"/>
</dbReference>
<keyword evidence="6 13" id="KW-0812">Transmembrane</keyword>
<feature type="transmembrane region" description="Helical" evidence="13">
    <location>
        <begin position="439"/>
        <end position="458"/>
    </location>
</feature>
<dbReference type="Pfam" id="PF02518">
    <property type="entry name" value="HATPase_c"/>
    <property type="match status" value="1"/>
</dbReference>
<dbReference type="FunFam" id="3.40.50.300:FF:000483">
    <property type="entry name" value="Sensor histidine kinase KdpD"/>
    <property type="match status" value="1"/>
</dbReference>
<evidence type="ECO:0000256" key="11">
    <source>
        <dbReference type="ARBA" id="ARBA00023012"/>
    </source>
</evidence>
<evidence type="ECO:0000256" key="10">
    <source>
        <dbReference type="ARBA" id="ARBA00022989"/>
    </source>
</evidence>
<evidence type="ECO:0000313" key="15">
    <source>
        <dbReference type="EMBL" id="MCP0886628.1"/>
    </source>
</evidence>
<feature type="domain" description="Histidine kinase" evidence="14">
    <location>
        <begin position="669"/>
        <end position="886"/>
    </location>
</feature>
<feature type="transmembrane region" description="Helical" evidence="13">
    <location>
        <begin position="391"/>
        <end position="409"/>
    </location>
</feature>
<evidence type="ECO:0000256" key="8">
    <source>
        <dbReference type="ARBA" id="ARBA00022777"/>
    </source>
</evidence>
<evidence type="ECO:0000256" key="5">
    <source>
        <dbReference type="ARBA" id="ARBA00022679"/>
    </source>
</evidence>
<comment type="subcellular location">
    <subcellularLocation>
        <location evidence="2">Membrane</location>
        <topology evidence="2">Multi-pass membrane protein</topology>
    </subcellularLocation>
</comment>
<evidence type="ECO:0000259" key="14">
    <source>
        <dbReference type="PROSITE" id="PS50109"/>
    </source>
</evidence>
<dbReference type="SUPFAM" id="SSF52402">
    <property type="entry name" value="Adenine nucleotide alpha hydrolases-like"/>
    <property type="match status" value="1"/>
</dbReference>
<dbReference type="PANTHER" id="PTHR45569">
    <property type="entry name" value="SENSOR PROTEIN KDPD"/>
    <property type="match status" value="1"/>
</dbReference>
<keyword evidence="5" id="KW-0808">Transferase</keyword>
<dbReference type="Gene3D" id="1.10.287.130">
    <property type="match status" value="1"/>
</dbReference>